<dbReference type="InterPro" id="IPR037171">
    <property type="entry name" value="NagB/RpiA_transferase-like"/>
</dbReference>
<evidence type="ECO:0000313" key="3">
    <source>
        <dbReference type="Proteomes" id="UP000324298"/>
    </source>
</evidence>
<accession>A0A5A9XBI3</accession>
<dbReference type="SUPFAM" id="SSF100950">
    <property type="entry name" value="NagB/RpiA/CoA transferase-like"/>
    <property type="match status" value="1"/>
</dbReference>
<dbReference type="InterPro" id="IPR003741">
    <property type="entry name" value="LUD_dom"/>
</dbReference>
<dbReference type="OrthoDB" id="9794187at2"/>
<feature type="domain" description="LUD" evidence="1">
    <location>
        <begin position="3"/>
        <end position="175"/>
    </location>
</feature>
<reference evidence="2 3" key="1">
    <citation type="submission" date="2019-04" db="EMBL/GenBank/DDBJ databases">
        <title>Geobacter ruber sp. nov., ferric-reducing bacteria isolated from paddy soil.</title>
        <authorList>
            <person name="Xu Z."/>
            <person name="Masuda Y."/>
            <person name="Itoh H."/>
            <person name="Senoo K."/>
        </authorList>
    </citation>
    <scope>NUCLEOTIDE SEQUENCE [LARGE SCALE GENOMIC DNA]</scope>
    <source>
        <strain evidence="2 3">Red88</strain>
    </source>
</reference>
<dbReference type="PANTHER" id="PTHR43682">
    <property type="entry name" value="LACTATE UTILIZATION PROTEIN C"/>
    <property type="match status" value="1"/>
</dbReference>
<dbReference type="Gene3D" id="3.40.50.10420">
    <property type="entry name" value="NagB/RpiA/CoA transferase-like"/>
    <property type="match status" value="1"/>
</dbReference>
<dbReference type="EMBL" id="SRSD01000009">
    <property type="protein sequence ID" value="KAA0889031.1"/>
    <property type="molecule type" value="Genomic_DNA"/>
</dbReference>
<comment type="caution">
    <text evidence="2">The sequence shown here is derived from an EMBL/GenBank/DDBJ whole genome shotgun (WGS) entry which is preliminary data.</text>
</comment>
<protein>
    <submittedName>
        <fullName evidence="2">Lactate utilization protein</fullName>
    </submittedName>
</protein>
<dbReference type="RefSeq" id="WP_149308691.1">
    <property type="nucleotide sequence ID" value="NZ_SRSD01000009.1"/>
</dbReference>
<evidence type="ECO:0000313" key="2">
    <source>
        <dbReference type="EMBL" id="KAA0889031.1"/>
    </source>
</evidence>
<dbReference type="AlphaFoldDB" id="A0A5A9XBI3"/>
<name>A0A5A9XBI3_9BACT</name>
<gene>
    <name evidence="2" type="ORF">ET418_14355</name>
</gene>
<dbReference type="Proteomes" id="UP000324298">
    <property type="component" value="Unassembled WGS sequence"/>
</dbReference>
<dbReference type="PANTHER" id="PTHR43682:SF1">
    <property type="entry name" value="LACTATE UTILIZATION PROTEIN C"/>
    <property type="match status" value="1"/>
</dbReference>
<proteinExistence type="predicted"/>
<keyword evidence="3" id="KW-1185">Reference proteome</keyword>
<sequence>MYEQFKARAEGVGAEVYRFKDRDGALAFILPFLHQEGGAATPRRSCAVWAESPFLEGLDWEPLREVAGIRFEVNRETAADARIGITQAEWALADTGTLVQDQTAVEQRLASSLTDIHIALVPTGNILPDKTALLSKIDPRASRYIAFITGPSRTADIERVLTIGVHGPERLVIVCVDDMGGATL</sequence>
<dbReference type="Pfam" id="PF02589">
    <property type="entry name" value="LUD_dom"/>
    <property type="match status" value="1"/>
</dbReference>
<organism evidence="2 3">
    <name type="scientific">Oryzomonas rubra</name>
    <dbReference type="NCBI Taxonomy" id="2509454"/>
    <lineage>
        <taxon>Bacteria</taxon>
        <taxon>Pseudomonadati</taxon>
        <taxon>Thermodesulfobacteriota</taxon>
        <taxon>Desulfuromonadia</taxon>
        <taxon>Geobacterales</taxon>
        <taxon>Geobacteraceae</taxon>
        <taxon>Oryzomonas</taxon>
    </lineage>
</organism>
<dbReference type="InterPro" id="IPR024185">
    <property type="entry name" value="FTHF_cligase-like_sf"/>
</dbReference>
<evidence type="ECO:0000259" key="1">
    <source>
        <dbReference type="Pfam" id="PF02589"/>
    </source>
</evidence>